<sequence length="103" mass="12325">MPWRTINNHIDCGVFKMRHMETYMGGSMNEFKVGFKNESSAQDDQLAKLRTKYVYKMINHEYNVHKDAVLQKVDQFHKIPSRQRTEMLSIAKEQIHKRFDDFS</sequence>
<accession>A0AAU9M7S6</accession>
<keyword evidence="2" id="KW-1185">Reference proteome</keyword>
<dbReference type="EMBL" id="CAKMRJ010001112">
    <property type="protein sequence ID" value="CAH1421787.1"/>
    <property type="molecule type" value="Genomic_DNA"/>
</dbReference>
<protein>
    <recommendedName>
        <fullName evidence="3">Protein FAR1-RELATED SEQUENCE</fullName>
    </recommendedName>
</protein>
<reference evidence="1 2" key="1">
    <citation type="submission" date="2022-01" db="EMBL/GenBank/DDBJ databases">
        <authorList>
            <person name="Xiong W."/>
            <person name="Schranz E."/>
        </authorList>
    </citation>
    <scope>NUCLEOTIDE SEQUENCE [LARGE SCALE GENOMIC DNA]</scope>
</reference>
<evidence type="ECO:0000313" key="1">
    <source>
        <dbReference type="EMBL" id="CAH1421787.1"/>
    </source>
</evidence>
<name>A0AAU9M7S6_9ASTR</name>
<evidence type="ECO:0008006" key="3">
    <source>
        <dbReference type="Google" id="ProtNLM"/>
    </source>
</evidence>
<dbReference type="AlphaFoldDB" id="A0AAU9M7S6"/>
<gene>
    <name evidence="1" type="ORF">LVIROSA_LOCUS9166</name>
</gene>
<evidence type="ECO:0000313" key="2">
    <source>
        <dbReference type="Proteomes" id="UP001157418"/>
    </source>
</evidence>
<dbReference type="Proteomes" id="UP001157418">
    <property type="component" value="Unassembled WGS sequence"/>
</dbReference>
<comment type="caution">
    <text evidence="1">The sequence shown here is derived from an EMBL/GenBank/DDBJ whole genome shotgun (WGS) entry which is preliminary data.</text>
</comment>
<proteinExistence type="predicted"/>
<organism evidence="1 2">
    <name type="scientific">Lactuca virosa</name>
    <dbReference type="NCBI Taxonomy" id="75947"/>
    <lineage>
        <taxon>Eukaryota</taxon>
        <taxon>Viridiplantae</taxon>
        <taxon>Streptophyta</taxon>
        <taxon>Embryophyta</taxon>
        <taxon>Tracheophyta</taxon>
        <taxon>Spermatophyta</taxon>
        <taxon>Magnoliopsida</taxon>
        <taxon>eudicotyledons</taxon>
        <taxon>Gunneridae</taxon>
        <taxon>Pentapetalae</taxon>
        <taxon>asterids</taxon>
        <taxon>campanulids</taxon>
        <taxon>Asterales</taxon>
        <taxon>Asteraceae</taxon>
        <taxon>Cichorioideae</taxon>
        <taxon>Cichorieae</taxon>
        <taxon>Lactucinae</taxon>
        <taxon>Lactuca</taxon>
    </lineage>
</organism>